<gene>
    <name evidence="14" type="primary">moeB</name>
    <name evidence="14" type="ORF">SAE01_20770</name>
</gene>
<dbReference type="GO" id="GO:0005524">
    <property type="term" value="F:ATP binding"/>
    <property type="evidence" value="ECO:0007669"/>
    <property type="project" value="UniProtKB-KW"/>
</dbReference>
<dbReference type="PANTHER" id="PTHR10953:SF102">
    <property type="entry name" value="ADENYLYLTRANSFERASE AND SULFURTRANSFERASE MOCS3"/>
    <property type="match status" value="1"/>
</dbReference>
<evidence type="ECO:0000256" key="10">
    <source>
        <dbReference type="ARBA" id="ARBA00075110"/>
    </source>
</evidence>
<name>A0A512BC80_9BACT</name>
<dbReference type="GO" id="GO:0008641">
    <property type="term" value="F:ubiquitin-like modifier activating enzyme activity"/>
    <property type="evidence" value="ECO:0007669"/>
    <property type="project" value="InterPro"/>
</dbReference>
<keyword evidence="4" id="KW-0067">ATP-binding</keyword>
<keyword evidence="2" id="KW-0808">Transferase</keyword>
<dbReference type="PROSITE" id="PS50206">
    <property type="entry name" value="RHODANESE_3"/>
    <property type="match status" value="1"/>
</dbReference>
<evidence type="ECO:0000256" key="1">
    <source>
        <dbReference type="ARBA" id="ARBA00009919"/>
    </source>
</evidence>
<dbReference type="EC" id="2.7.7.80" evidence="8"/>
<evidence type="ECO:0000256" key="12">
    <source>
        <dbReference type="ARBA" id="ARBA00078531"/>
    </source>
</evidence>
<dbReference type="Gene3D" id="3.40.50.720">
    <property type="entry name" value="NAD(P)-binding Rossmann-like Domain"/>
    <property type="match status" value="1"/>
</dbReference>
<evidence type="ECO:0000313" key="14">
    <source>
        <dbReference type="EMBL" id="GEO09581.1"/>
    </source>
</evidence>
<keyword evidence="3" id="KW-0547">Nucleotide-binding</keyword>
<dbReference type="InterPro" id="IPR001763">
    <property type="entry name" value="Rhodanese-like_dom"/>
</dbReference>
<dbReference type="GO" id="GO:0008146">
    <property type="term" value="F:sulfotransferase activity"/>
    <property type="evidence" value="ECO:0007669"/>
    <property type="project" value="TreeGrafter"/>
</dbReference>
<evidence type="ECO:0000256" key="5">
    <source>
        <dbReference type="ARBA" id="ARBA00052218"/>
    </source>
</evidence>
<dbReference type="FunFam" id="3.40.50.720:FF:000033">
    <property type="entry name" value="Adenylyltransferase and sulfurtransferase MOCS3"/>
    <property type="match status" value="1"/>
</dbReference>
<evidence type="ECO:0000259" key="13">
    <source>
        <dbReference type="PROSITE" id="PS50206"/>
    </source>
</evidence>
<keyword evidence="15" id="KW-1185">Reference proteome</keyword>
<dbReference type="GO" id="GO:0005829">
    <property type="term" value="C:cytosol"/>
    <property type="evidence" value="ECO:0007669"/>
    <property type="project" value="TreeGrafter"/>
</dbReference>
<reference evidence="14 15" key="1">
    <citation type="submission" date="2019-07" db="EMBL/GenBank/DDBJ databases">
        <title>Whole genome shotgun sequence of Segetibacter aerophilus NBRC 106135.</title>
        <authorList>
            <person name="Hosoyama A."/>
            <person name="Uohara A."/>
            <person name="Ohji S."/>
            <person name="Ichikawa N."/>
        </authorList>
    </citation>
    <scope>NUCLEOTIDE SEQUENCE [LARGE SCALE GENOMIC DNA]</scope>
    <source>
        <strain evidence="14 15">NBRC 106135</strain>
    </source>
</reference>
<dbReference type="InterPro" id="IPR045886">
    <property type="entry name" value="ThiF/MoeB/HesA"/>
</dbReference>
<evidence type="ECO:0000313" key="15">
    <source>
        <dbReference type="Proteomes" id="UP000321513"/>
    </source>
</evidence>
<organism evidence="14 15">
    <name type="scientific">Segetibacter aerophilus</name>
    <dbReference type="NCBI Taxonomy" id="670293"/>
    <lineage>
        <taxon>Bacteria</taxon>
        <taxon>Pseudomonadati</taxon>
        <taxon>Bacteroidota</taxon>
        <taxon>Chitinophagia</taxon>
        <taxon>Chitinophagales</taxon>
        <taxon>Chitinophagaceae</taxon>
        <taxon>Segetibacter</taxon>
    </lineage>
</organism>
<comment type="catalytic activity">
    <reaction evidence="5">
        <text>[molybdopterin-synthase sulfur-carrier protein]-C-terminal Gly-Gly + ATP + H(+) = [molybdopterin-synthase sulfur-carrier protein]-C-terminal Gly-Gly-AMP + diphosphate</text>
        <dbReference type="Rhea" id="RHEA:43616"/>
        <dbReference type="Rhea" id="RHEA-COMP:12159"/>
        <dbReference type="Rhea" id="RHEA-COMP:12202"/>
        <dbReference type="ChEBI" id="CHEBI:15378"/>
        <dbReference type="ChEBI" id="CHEBI:30616"/>
        <dbReference type="ChEBI" id="CHEBI:33019"/>
        <dbReference type="ChEBI" id="CHEBI:90618"/>
        <dbReference type="ChEBI" id="CHEBI:90778"/>
        <dbReference type="EC" id="2.7.7.80"/>
    </reaction>
</comment>
<comment type="subunit">
    <text evidence="7">Homodimer. Forms a stable heterotetrameric complex of 2 MoeB and 2 MoaD during adenylation of MoaD.</text>
</comment>
<dbReference type="SMART" id="SM00450">
    <property type="entry name" value="RHOD"/>
    <property type="match status" value="1"/>
</dbReference>
<feature type="domain" description="Rhodanese" evidence="13">
    <location>
        <begin position="272"/>
        <end position="361"/>
    </location>
</feature>
<dbReference type="PANTHER" id="PTHR10953">
    <property type="entry name" value="UBIQUITIN-ACTIVATING ENZYME E1"/>
    <property type="match status" value="1"/>
</dbReference>
<dbReference type="Pfam" id="PF00581">
    <property type="entry name" value="Rhodanese"/>
    <property type="match status" value="1"/>
</dbReference>
<evidence type="ECO:0000256" key="8">
    <source>
        <dbReference type="ARBA" id="ARBA00066884"/>
    </source>
</evidence>
<evidence type="ECO:0000256" key="11">
    <source>
        <dbReference type="ARBA" id="ARBA00075328"/>
    </source>
</evidence>
<dbReference type="Gene3D" id="3.40.250.10">
    <property type="entry name" value="Rhodanese-like domain"/>
    <property type="match status" value="1"/>
</dbReference>
<protein>
    <recommendedName>
        <fullName evidence="9">Molybdopterin-synthase adenylyltransferase</fullName>
        <ecNumber evidence="8">2.7.7.80</ecNumber>
    </recommendedName>
    <alternativeName>
        <fullName evidence="12">MoaD protein adenylase</fullName>
    </alternativeName>
    <alternativeName>
        <fullName evidence="10">Molybdopterin-converting factor subunit 1 adenylase</fullName>
    </alternativeName>
    <alternativeName>
        <fullName evidence="11">Sulfur carrier protein MoaD adenylyltransferase</fullName>
    </alternativeName>
</protein>
<proteinExistence type="inferred from homology"/>
<dbReference type="RefSeq" id="WP_218029128.1">
    <property type="nucleotide sequence ID" value="NZ_BJYT01000007.1"/>
</dbReference>
<evidence type="ECO:0000256" key="2">
    <source>
        <dbReference type="ARBA" id="ARBA00022679"/>
    </source>
</evidence>
<dbReference type="InterPro" id="IPR035985">
    <property type="entry name" value="Ubiquitin-activating_enz"/>
</dbReference>
<dbReference type="CDD" id="cd00158">
    <property type="entry name" value="RHOD"/>
    <property type="match status" value="1"/>
</dbReference>
<dbReference type="Proteomes" id="UP000321513">
    <property type="component" value="Unassembled WGS sequence"/>
</dbReference>
<dbReference type="Pfam" id="PF00899">
    <property type="entry name" value="ThiF"/>
    <property type="match status" value="1"/>
</dbReference>
<dbReference type="EMBL" id="BJYT01000007">
    <property type="protein sequence ID" value="GEO09581.1"/>
    <property type="molecule type" value="Genomic_DNA"/>
</dbReference>
<dbReference type="GO" id="GO:0061605">
    <property type="term" value="F:molybdopterin-synthase adenylyltransferase activity"/>
    <property type="evidence" value="ECO:0007669"/>
    <property type="project" value="UniProtKB-EC"/>
</dbReference>
<evidence type="ECO:0000256" key="4">
    <source>
        <dbReference type="ARBA" id="ARBA00022840"/>
    </source>
</evidence>
<comment type="function">
    <text evidence="6">Catalyzes the adenylation by ATP of the carboxyl group of the C-terminal glycine of sulfur carrier protein MoaD.</text>
</comment>
<comment type="similarity">
    <text evidence="1">Belongs to the HesA/MoeB/ThiF family.</text>
</comment>
<dbReference type="SUPFAM" id="SSF69572">
    <property type="entry name" value="Activating enzymes of the ubiquitin-like proteins"/>
    <property type="match status" value="1"/>
</dbReference>
<evidence type="ECO:0000256" key="6">
    <source>
        <dbReference type="ARBA" id="ARBA00055169"/>
    </source>
</evidence>
<dbReference type="InterPro" id="IPR000594">
    <property type="entry name" value="ThiF_NAD_FAD-bd"/>
</dbReference>
<dbReference type="AlphaFoldDB" id="A0A512BC80"/>
<dbReference type="GO" id="GO:0004792">
    <property type="term" value="F:thiosulfate-cyanide sulfurtransferase activity"/>
    <property type="evidence" value="ECO:0007669"/>
    <property type="project" value="TreeGrafter"/>
</dbReference>
<dbReference type="CDD" id="cd00757">
    <property type="entry name" value="ThiF_MoeB_HesA_family"/>
    <property type="match status" value="1"/>
</dbReference>
<evidence type="ECO:0000256" key="9">
    <source>
        <dbReference type="ARBA" id="ARBA00073635"/>
    </source>
</evidence>
<evidence type="ECO:0000256" key="7">
    <source>
        <dbReference type="ARBA" id="ARBA00063809"/>
    </source>
</evidence>
<sequence length="363" mass="40006">MIFPERYSRQINLKGFGAEAQEKLQTSKVLVVGAGGLGVPALLYLAGMGVGTIGVVDGDTIGITNLNRQVLYYESEVGMSKAAVAAKKLAQQNPSIRINLIEVFLSVDNALGIIEEYDVVIDATDNFSARYLINDACVILGKPFIYGAIQEYEGHVSVFNLKDGPTYRCLYPDYPSPGEIPDCNTAGVLGVVPGIIGTHQALEAVKVITGIGKTASGYLRIFDLLNNDQYEVKLKAKPENKRIKELQDNYHAPNCSTIPTLKPKQLFEWLNSEKEFLLLDVREQEEYQQGHLVKSVLQPLSNFDVRSVASKTTMLVVTLCQKGGRSIKAANILRDYNHDVQVYSVEGGMEQWQKEMGNKLIVS</sequence>
<dbReference type="InterPro" id="IPR036873">
    <property type="entry name" value="Rhodanese-like_dom_sf"/>
</dbReference>
<accession>A0A512BC80</accession>
<comment type="caution">
    <text evidence="14">The sequence shown here is derived from an EMBL/GenBank/DDBJ whole genome shotgun (WGS) entry which is preliminary data.</text>
</comment>
<evidence type="ECO:0000256" key="3">
    <source>
        <dbReference type="ARBA" id="ARBA00022741"/>
    </source>
</evidence>